<protein>
    <recommendedName>
        <fullName evidence="5">G-protein coupled receptors family 1 profile domain-containing protein</fullName>
    </recommendedName>
</protein>
<keyword evidence="4" id="KW-1185">Reference proteome</keyword>
<sequence>MILSMLMWLYIIFIVTWNVSSGASKNFSKEKLSMQETLLGDNVLTKFFTLSSTVLPVVMLVMYGIIFLVIMKKRGALTGSASSSEKDRSLLWQALAISVMLEFSSKMIDLLTKLFPKFRHIRRDKQ</sequence>
<dbReference type="AlphaFoldDB" id="A0A3P7I8J9"/>
<keyword evidence="1" id="KW-1133">Transmembrane helix</keyword>
<evidence type="ECO:0000256" key="2">
    <source>
        <dbReference type="SAM" id="SignalP"/>
    </source>
</evidence>
<evidence type="ECO:0008006" key="5">
    <source>
        <dbReference type="Google" id="ProtNLM"/>
    </source>
</evidence>
<gene>
    <name evidence="3" type="ORF">SVUK_LOCUS4108</name>
</gene>
<feature type="transmembrane region" description="Helical" evidence="1">
    <location>
        <begin position="46"/>
        <end position="70"/>
    </location>
</feature>
<evidence type="ECO:0000313" key="4">
    <source>
        <dbReference type="Proteomes" id="UP000270094"/>
    </source>
</evidence>
<feature type="signal peptide" evidence="2">
    <location>
        <begin position="1"/>
        <end position="22"/>
    </location>
</feature>
<name>A0A3P7I8J9_STRVU</name>
<feature type="chain" id="PRO_5018323371" description="G-protein coupled receptors family 1 profile domain-containing protein" evidence="2">
    <location>
        <begin position="23"/>
        <end position="126"/>
    </location>
</feature>
<keyword evidence="1" id="KW-0472">Membrane</keyword>
<keyword evidence="1" id="KW-0812">Transmembrane</keyword>
<evidence type="ECO:0000256" key="1">
    <source>
        <dbReference type="SAM" id="Phobius"/>
    </source>
</evidence>
<proteinExistence type="predicted"/>
<reference evidence="3 4" key="1">
    <citation type="submission" date="2018-11" db="EMBL/GenBank/DDBJ databases">
        <authorList>
            <consortium name="Pathogen Informatics"/>
        </authorList>
    </citation>
    <scope>NUCLEOTIDE SEQUENCE [LARGE SCALE GENOMIC DNA]</scope>
</reference>
<dbReference type="Proteomes" id="UP000270094">
    <property type="component" value="Unassembled WGS sequence"/>
</dbReference>
<accession>A0A3P7I8J9</accession>
<dbReference type="EMBL" id="UYYB01011102">
    <property type="protein sequence ID" value="VDM69110.1"/>
    <property type="molecule type" value="Genomic_DNA"/>
</dbReference>
<dbReference type="OrthoDB" id="5868068at2759"/>
<keyword evidence="2" id="KW-0732">Signal</keyword>
<evidence type="ECO:0000313" key="3">
    <source>
        <dbReference type="EMBL" id="VDM69110.1"/>
    </source>
</evidence>
<organism evidence="3 4">
    <name type="scientific">Strongylus vulgaris</name>
    <name type="common">Blood worm</name>
    <dbReference type="NCBI Taxonomy" id="40348"/>
    <lineage>
        <taxon>Eukaryota</taxon>
        <taxon>Metazoa</taxon>
        <taxon>Ecdysozoa</taxon>
        <taxon>Nematoda</taxon>
        <taxon>Chromadorea</taxon>
        <taxon>Rhabditida</taxon>
        <taxon>Rhabditina</taxon>
        <taxon>Rhabditomorpha</taxon>
        <taxon>Strongyloidea</taxon>
        <taxon>Strongylidae</taxon>
        <taxon>Strongylus</taxon>
    </lineage>
</organism>